<keyword evidence="3" id="KW-1185">Reference proteome</keyword>
<dbReference type="OrthoDB" id="4820020at2"/>
<gene>
    <name evidence="2" type="ORF">D1825_13000</name>
</gene>
<organism evidence="2 3">
    <name type="scientific">Cellulomonas rhizosphaerae</name>
    <dbReference type="NCBI Taxonomy" id="2293719"/>
    <lineage>
        <taxon>Bacteria</taxon>
        <taxon>Bacillati</taxon>
        <taxon>Actinomycetota</taxon>
        <taxon>Actinomycetes</taxon>
        <taxon>Micrococcales</taxon>
        <taxon>Cellulomonadaceae</taxon>
        <taxon>Cellulomonas</taxon>
    </lineage>
</organism>
<comment type="caution">
    <text evidence="2">The sequence shown here is derived from an EMBL/GenBank/DDBJ whole genome shotgun (WGS) entry which is preliminary data.</text>
</comment>
<keyword evidence="1" id="KW-1133">Transmembrane helix</keyword>
<reference evidence="2 3" key="1">
    <citation type="submission" date="2018-08" db="EMBL/GenBank/DDBJ databases">
        <title>Cellulomonas rhizosphaerae sp. nov., a novel actinomycete isolated from soil.</title>
        <authorList>
            <person name="Tian Y."/>
        </authorList>
    </citation>
    <scope>NUCLEOTIDE SEQUENCE [LARGE SCALE GENOMIC DNA]</scope>
    <source>
        <strain evidence="2 3">NEAU-TCZ24</strain>
    </source>
</reference>
<dbReference type="RefSeq" id="WP_118767832.1">
    <property type="nucleotide sequence ID" value="NZ_QWKP01000210.1"/>
</dbReference>
<protein>
    <submittedName>
        <fullName evidence="2">Uncharacterized protein</fullName>
    </submittedName>
</protein>
<feature type="transmembrane region" description="Helical" evidence="1">
    <location>
        <begin position="39"/>
        <end position="56"/>
    </location>
</feature>
<keyword evidence="1" id="KW-0472">Membrane</keyword>
<evidence type="ECO:0000313" key="2">
    <source>
        <dbReference type="EMBL" id="RHA38808.1"/>
    </source>
</evidence>
<feature type="transmembrane region" description="Helical" evidence="1">
    <location>
        <begin position="12"/>
        <end position="32"/>
    </location>
</feature>
<dbReference type="AlphaFoldDB" id="A0A413RJP6"/>
<name>A0A413RJP6_9CELL</name>
<accession>A0A413RJP6</accession>
<keyword evidence="1" id="KW-0812">Transmembrane</keyword>
<evidence type="ECO:0000256" key="1">
    <source>
        <dbReference type="SAM" id="Phobius"/>
    </source>
</evidence>
<proteinExistence type="predicted"/>
<evidence type="ECO:0000313" key="3">
    <source>
        <dbReference type="Proteomes" id="UP000283374"/>
    </source>
</evidence>
<dbReference type="EMBL" id="QWKP01000210">
    <property type="protein sequence ID" value="RHA38808.1"/>
    <property type="molecule type" value="Genomic_DNA"/>
</dbReference>
<sequence>MSRLTLGNVVKVTAVVVFLPLLAYLVLVIGAVRKDLRTALEGLLYAGAFSIAVFVLDFWGPPALLALTAMGASGVRSWHLRDLWLPARRRWWKREPAQTSTVVDPARAQRTIAAEGSEHLPSAVAWVRRHADVNRRRLPGDTHRTVVQTCQVLDAVIAAEEREPTGDPRFEYELDAMARQYLPAVLRKYLAIAPSRVHERQPNGRTPDQELMEQLRILAGQSDALYASHHRRVAAELSTSGNFFREKYGHL</sequence>
<dbReference type="Proteomes" id="UP000283374">
    <property type="component" value="Unassembled WGS sequence"/>
</dbReference>